<comment type="caution">
    <text evidence="1">The sequence shown here is derived from an EMBL/GenBank/DDBJ whole genome shotgun (WGS) entry which is preliminary data.</text>
</comment>
<sequence length="82" mass="9895">MNIWHNNLLLNFTKEEFLSFRKVINDLVFGDNSLPFPDDIDRIILRTPNRDISFTFAEFDFEQFKQAMDEAIYFSEIYSMMQ</sequence>
<accession>A0A2U2PB77</accession>
<dbReference type="AlphaFoldDB" id="A0A2U2PB77"/>
<name>A0A2U2PB77_9SPHI</name>
<dbReference type="OrthoDB" id="981414at2"/>
<evidence type="ECO:0000313" key="1">
    <source>
        <dbReference type="EMBL" id="PWG78369.1"/>
    </source>
</evidence>
<keyword evidence="2" id="KW-1185">Reference proteome</keyword>
<reference evidence="1 2" key="1">
    <citation type="submission" date="2018-04" db="EMBL/GenBank/DDBJ databases">
        <title>Pedobacter chongqingensis sp. nov., isolated from a rottenly hemp rope.</title>
        <authorList>
            <person name="Cai Y."/>
        </authorList>
    </citation>
    <scope>NUCLEOTIDE SEQUENCE [LARGE SCALE GENOMIC DNA]</scope>
    <source>
        <strain evidence="1 2">FJ4-8</strain>
    </source>
</reference>
<dbReference type="EMBL" id="QEAS01000026">
    <property type="protein sequence ID" value="PWG78369.1"/>
    <property type="molecule type" value="Genomic_DNA"/>
</dbReference>
<evidence type="ECO:0000313" key="2">
    <source>
        <dbReference type="Proteomes" id="UP000245647"/>
    </source>
</evidence>
<protein>
    <submittedName>
        <fullName evidence="1">Uncharacterized protein</fullName>
    </submittedName>
</protein>
<gene>
    <name evidence="1" type="ORF">DDR33_22655</name>
</gene>
<dbReference type="Proteomes" id="UP000245647">
    <property type="component" value="Unassembled WGS sequence"/>
</dbReference>
<organism evidence="1 2">
    <name type="scientific">Pararcticibacter amylolyticus</name>
    <dbReference type="NCBI Taxonomy" id="2173175"/>
    <lineage>
        <taxon>Bacteria</taxon>
        <taxon>Pseudomonadati</taxon>
        <taxon>Bacteroidota</taxon>
        <taxon>Sphingobacteriia</taxon>
        <taxon>Sphingobacteriales</taxon>
        <taxon>Sphingobacteriaceae</taxon>
        <taxon>Pararcticibacter</taxon>
    </lineage>
</organism>
<proteinExistence type="predicted"/>